<dbReference type="EMBL" id="CDPU01000010">
    <property type="protein sequence ID" value="CEO48288.1"/>
    <property type="molecule type" value="Genomic_DNA"/>
</dbReference>
<dbReference type="InterPro" id="IPR011990">
    <property type="entry name" value="TPR-like_helical_dom_sf"/>
</dbReference>
<dbReference type="InterPro" id="IPR002182">
    <property type="entry name" value="NB-ARC"/>
</dbReference>
<organism evidence="2">
    <name type="scientific">Bionectria ochroleuca</name>
    <name type="common">Gliocladium roseum</name>
    <dbReference type="NCBI Taxonomy" id="29856"/>
    <lineage>
        <taxon>Eukaryota</taxon>
        <taxon>Fungi</taxon>
        <taxon>Dikarya</taxon>
        <taxon>Ascomycota</taxon>
        <taxon>Pezizomycotina</taxon>
        <taxon>Sordariomycetes</taxon>
        <taxon>Hypocreomycetidae</taxon>
        <taxon>Hypocreales</taxon>
        <taxon>Bionectriaceae</taxon>
        <taxon>Clonostachys</taxon>
    </lineage>
</organism>
<accession>A0A0B7JTB9</accession>
<feature type="domain" description="NB-ARC" evidence="1">
    <location>
        <begin position="93"/>
        <end position="237"/>
    </location>
</feature>
<proteinExistence type="predicted"/>
<evidence type="ECO:0000259" key="1">
    <source>
        <dbReference type="Pfam" id="PF00931"/>
    </source>
</evidence>
<dbReference type="Gene3D" id="3.40.50.300">
    <property type="entry name" value="P-loop containing nucleotide triphosphate hydrolases"/>
    <property type="match status" value="1"/>
</dbReference>
<dbReference type="InterPro" id="IPR027417">
    <property type="entry name" value="P-loop_NTPase"/>
</dbReference>
<dbReference type="SUPFAM" id="SSF52540">
    <property type="entry name" value="P-loop containing nucleoside triphosphate hydrolases"/>
    <property type="match status" value="1"/>
</dbReference>
<dbReference type="AlphaFoldDB" id="A0A0B7JTB9"/>
<dbReference type="Gene3D" id="1.25.40.10">
    <property type="entry name" value="Tetratricopeptide repeat domain"/>
    <property type="match status" value="2"/>
</dbReference>
<dbReference type="GO" id="GO:0043531">
    <property type="term" value="F:ADP binding"/>
    <property type="evidence" value="ECO:0007669"/>
    <property type="project" value="InterPro"/>
</dbReference>
<dbReference type="PANTHER" id="PTHR47691:SF3">
    <property type="entry name" value="HTH-TYPE TRANSCRIPTIONAL REGULATOR RV0890C-RELATED"/>
    <property type="match status" value="1"/>
</dbReference>
<evidence type="ECO:0000313" key="2">
    <source>
        <dbReference type="EMBL" id="CEO48288.1"/>
    </source>
</evidence>
<gene>
    <name evidence="2" type="ORF">BN869_000004345_1</name>
</gene>
<dbReference type="SUPFAM" id="SSF48452">
    <property type="entry name" value="TPR-like"/>
    <property type="match status" value="1"/>
</dbReference>
<reference evidence="2" key="1">
    <citation type="submission" date="2015-01" db="EMBL/GenBank/DDBJ databases">
        <authorList>
            <person name="Durling Mikael"/>
        </authorList>
    </citation>
    <scope>NUCLEOTIDE SEQUENCE</scope>
</reference>
<dbReference type="PANTHER" id="PTHR47691">
    <property type="entry name" value="REGULATOR-RELATED"/>
    <property type="match status" value="1"/>
</dbReference>
<name>A0A0B7JTB9_BIOOC</name>
<dbReference type="Pfam" id="PF00931">
    <property type="entry name" value="NB-ARC"/>
    <property type="match status" value="1"/>
</dbReference>
<protein>
    <recommendedName>
        <fullName evidence="1">NB-ARC domain-containing protein</fullName>
    </recommendedName>
</protein>
<sequence length="639" mass="72765">MSTKLTRDVDDSLKHLEQLAKRNTPSVIDFAEETISPQGCEVVKLPYHNLPNRQNPNFYGREDELSKIRDELGTANHVNEGISAGSGRKAGNALSIAGLGGVGKTQIALHFAYRQIIDGLMDMVLWVDSETPEAISQCLCEIALGMELTGAKAEATVNNKNLLFRWLEKTDARWLIIFDNVEDHILIEENWPSGGGAFLVTTRSETIGSQLGCTQLDLHCFTQETALNLLLRLVGRKIDEDDETEAANGLAMELNGHALAINQMAAIIRHRKYRFKHFLLLYKTRTKDVHRTQRQIVRRSDAVVEGLTDLGLIRKDFESSTLFVHRLVQSEFKYTLNQNQLQDYFSDAADLLFSAFPQQVMGRSMHNEWDTCAIYLQHVLKLARHFVEDKTNGENEDQGNLKPTKSFCKLLCSCAWYMHETRSDQLSDLLDIAFKAYEECNSESRDPIDRAHLLNTRGVMPMNLGYFKQAEKDLIECEKIRKSELCADHEELGNILNNLGNLQHSLLQYDKALNSHLEAEKIRNLKTEKMAANSRAMTQMNLGRTYWRLHQPENARYRLQLAQEMFQETENWYFLAHSHLLLGTFSREDGDIAGAKNHYREALKQITCVGKSKSHPTLSTVLYKLGCVAYDEEDYETAV</sequence>